<dbReference type="AlphaFoldDB" id="A0A914V609"/>
<organism evidence="2 3">
    <name type="scientific">Plectus sambesii</name>
    <dbReference type="NCBI Taxonomy" id="2011161"/>
    <lineage>
        <taxon>Eukaryota</taxon>
        <taxon>Metazoa</taxon>
        <taxon>Ecdysozoa</taxon>
        <taxon>Nematoda</taxon>
        <taxon>Chromadorea</taxon>
        <taxon>Plectida</taxon>
        <taxon>Plectina</taxon>
        <taxon>Plectoidea</taxon>
        <taxon>Plectidae</taxon>
        <taxon>Plectus</taxon>
    </lineage>
</organism>
<keyword evidence="2" id="KW-1185">Reference proteome</keyword>
<reference evidence="3" key="1">
    <citation type="submission" date="2022-11" db="UniProtKB">
        <authorList>
            <consortium name="WormBaseParasite"/>
        </authorList>
    </citation>
    <scope>IDENTIFICATION</scope>
</reference>
<accession>A0A914V609</accession>
<dbReference type="Proteomes" id="UP000887566">
    <property type="component" value="Unplaced"/>
</dbReference>
<dbReference type="WBParaSite" id="PSAMB.scaffold1494size30708.g13381.t1">
    <property type="protein sequence ID" value="PSAMB.scaffold1494size30708.g13381.t1"/>
    <property type="gene ID" value="PSAMB.scaffold1494size30708.g13381"/>
</dbReference>
<name>A0A914V609_9BILA</name>
<sequence length="90" mass="10094">MTVLNGVCLLLALMILSTSADVLMMDEEPNSSDVVNIEEAYDKLLWQLEAERARRLVLSPRNTRAEAVQIRSPLKNCYFSPVQCVLGLRA</sequence>
<feature type="chain" id="PRO_5037410052" evidence="1">
    <location>
        <begin position="21"/>
        <end position="90"/>
    </location>
</feature>
<feature type="signal peptide" evidence="1">
    <location>
        <begin position="1"/>
        <end position="20"/>
    </location>
</feature>
<evidence type="ECO:0000313" key="3">
    <source>
        <dbReference type="WBParaSite" id="PSAMB.scaffold1494size30708.g13381.t1"/>
    </source>
</evidence>
<proteinExistence type="predicted"/>
<protein>
    <submittedName>
        <fullName evidence="3">Uncharacterized protein</fullName>
    </submittedName>
</protein>
<evidence type="ECO:0000256" key="1">
    <source>
        <dbReference type="SAM" id="SignalP"/>
    </source>
</evidence>
<keyword evidence="1" id="KW-0732">Signal</keyword>
<evidence type="ECO:0000313" key="2">
    <source>
        <dbReference type="Proteomes" id="UP000887566"/>
    </source>
</evidence>